<name>A0ABW4YR31_9BACL</name>
<dbReference type="GO" id="GO:0003677">
    <property type="term" value="F:DNA binding"/>
    <property type="evidence" value="ECO:0007669"/>
    <property type="project" value="UniProtKB-KW"/>
</dbReference>
<feature type="domain" description="HTH lacI-type" evidence="4">
    <location>
        <begin position="4"/>
        <end position="58"/>
    </location>
</feature>
<dbReference type="PANTHER" id="PTHR30146:SF109">
    <property type="entry name" value="HTH-TYPE TRANSCRIPTIONAL REGULATOR GALS"/>
    <property type="match status" value="1"/>
</dbReference>
<dbReference type="InterPro" id="IPR028082">
    <property type="entry name" value="Peripla_BP_I"/>
</dbReference>
<dbReference type="CDD" id="cd06267">
    <property type="entry name" value="PBP1_LacI_sugar_binding-like"/>
    <property type="match status" value="1"/>
</dbReference>
<keyword evidence="1" id="KW-0805">Transcription regulation</keyword>
<gene>
    <name evidence="5" type="ORF">ACFSJH_20755</name>
</gene>
<evidence type="ECO:0000256" key="3">
    <source>
        <dbReference type="ARBA" id="ARBA00023163"/>
    </source>
</evidence>
<evidence type="ECO:0000313" key="5">
    <source>
        <dbReference type="EMBL" id="MFD2118136.1"/>
    </source>
</evidence>
<evidence type="ECO:0000256" key="2">
    <source>
        <dbReference type="ARBA" id="ARBA00023125"/>
    </source>
</evidence>
<reference evidence="6" key="1">
    <citation type="journal article" date="2019" name="Int. J. Syst. Evol. Microbiol.">
        <title>The Global Catalogue of Microorganisms (GCM) 10K type strain sequencing project: providing services to taxonomists for standard genome sequencing and annotation.</title>
        <authorList>
            <consortium name="The Broad Institute Genomics Platform"/>
            <consortium name="The Broad Institute Genome Sequencing Center for Infectious Disease"/>
            <person name="Wu L."/>
            <person name="Ma J."/>
        </authorList>
    </citation>
    <scope>NUCLEOTIDE SEQUENCE [LARGE SCALE GENOMIC DNA]</scope>
    <source>
        <strain evidence="6">GH52</strain>
    </source>
</reference>
<sequence>MFAISRKEVARLAGVSEATVSRVLNNVGPIKPETRDKVLQAASEVGYVPSALAQQFARKKSDNVGVILPFVPKVQLFSTFYFSQILSGIGEAAQKHGYNLLLIFRDPAGNRNYSHLFRAQKIDACIMLGSSDSEEERIALAELEREKFPFCLVNQQYSEENYNTVDADHVTGSYEAVKHLITGGHQRIAFINGPIQFSNSNDRFRGYRQALIDAKLPVDNELVFSGNYSRTSGLQLAPELARRIKDNQISAIFAANDRMAIGVMNGLVPFGLVAGRDYGLVGYDNSDGAKIVTPSLSTVTVPFYEMGQQAMEILVADLNKKTAQQQRMTANKVLLPVAFIKRETS</sequence>
<dbReference type="CDD" id="cd01392">
    <property type="entry name" value="HTH_LacI"/>
    <property type="match status" value="1"/>
</dbReference>
<dbReference type="Pfam" id="PF13377">
    <property type="entry name" value="Peripla_BP_3"/>
    <property type="match status" value="1"/>
</dbReference>
<evidence type="ECO:0000313" key="6">
    <source>
        <dbReference type="Proteomes" id="UP001597362"/>
    </source>
</evidence>
<dbReference type="Gene3D" id="3.40.50.2300">
    <property type="match status" value="2"/>
</dbReference>
<dbReference type="PANTHER" id="PTHR30146">
    <property type="entry name" value="LACI-RELATED TRANSCRIPTIONAL REPRESSOR"/>
    <property type="match status" value="1"/>
</dbReference>
<protein>
    <submittedName>
        <fullName evidence="5">LacI family DNA-binding transcriptional regulator</fullName>
    </submittedName>
</protein>
<organism evidence="5 6">
    <name type="scientific">Paenibacillus yanchengensis</name>
    <dbReference type="NCBI Taxonomy" id="2035833"/>
    <lineage>
        <taxon>Bacteria</taxon>
        <taxon>Bacillati</taxon>
        <taxon>Bacillota</taxon>
        <taxon>Bacilli</taxon>
        <taxon>Bacillales</taxon>
        <taxon>Paenibacillaceae</taxon>
        <taxon>Paenibacillus</taxon>
    </lineage>
</organism>
<dbReference type="Gene3D" id="1.10.260.40">
    <property type="entry name" value="lambda repressor-like DNA-binding domains"/>
    <property type="match status" value="1"/>
</dbReference>
<proteinExistence type="predicted"/>
<keyword evidence="6" id="KW-1185">Reference proteome</keyword>
<keyword evidence="3" id="KW-0804">Transcription</keyword>
<dbReference type="Proteomes" id="UP001597362">
    <property type="component" value="Unassembled WGS sequence"/>
</dbReference>
<dbReference type="SUPFAM" id="SSF53822">
    <property type="entry name" value="Periplasmic binding protein-like I"/>
    <property type="match status" value="1"/>
</dbReference>
<keyword evidence="2 5" id="KW-0238">DNA-binding</keyword>
<comment type="caution">
    <text evidence="5">The sequence shown here is derived from an EMBL/GenBank/DDBJ whole genome shotgun (WGS) entry which is preliminary data.</text>
</comment>
<evidence type="ECO:0000259" key="4">
    <source>
        <dbReference type="PROSITE" id="PS50932"/>
    </source>
</evidence>
<dbReference type="RefSeq" id="WP_377775747.1">
    <property type="nucleotide sequence ID" value="NZ_JBHUHO010000049.1"/>
</dbReference>
<evidence type="ECO:0000256" key="1">
    <source>
        <dbReference type="ARBA" id="ARBA00023015"/>
    </source>
</evidence>
<dbReference type="SUPFAM" id="SSF47413">
    <property type="entry name" value="lambda repressor-like DNA-binding domains"/>
    <property type="match status" value="1"/>
</dbReference>
<dbReference type="EMBL" id="JBHUHO010000049">
    <property type="protein sequence ID" value="MFD2118136.1"/>
    <property type="molecule type" value="Genomic_DNA"/>
</dbReference>
<dbReference type="SMART" id="SM00354">
    <property type="entry name" value="HTH_LACI"/>
    <property type="match status" value="1"/>
</dbReference>
<dbReference type="PROSITE" id="PS50932">
    <property type="entry name" value="HTH_LACI_2"/>
    <property type="match status" value="1"/>
</dbReference>
<dbReference type="InterPro" id="IPR046335">
    <property type="entry name" value="LacI/GalR-like_sensor"/>
</dbReference>
<dbReference type="InterPro" id="IPR000843">
    <property type="entry name" value="HTH_LacI"/>
</dbReference>
<accession>A0ABW4YR31</accession>
<dbReference type="InterPro" id="IPR010982">
    <property type="entry name" value="Lambda_DNA-bd_dom_sf"/>
</dbReference>
<dbReference type="Pfam" id="PF00356">
    <property type="entry name" value="LacI"/>
    <property type="match status" value="1"/>
</dbReference>